<dbReference type="Pfam" id="PF03480">
    <property type="entry name" value="DctP"/>
    <property type="match status" value="1"/>
</dbReference>
<feature type="signal peptide" evidence="2">
    <location>
        <begin position="1"/>
        <end position="23"/>
    </location>
</feature>
<name>A0A4R3MEK9_9HYPH</name>
<accession>A0A4R3MEK9</accession>
<protein>
    <submittedName>
        <fullName evidence="3">TRAP-type C4-dicarboxylate transport system substrate-binding protein</fullName>
    </submittedName>
</protein>
<dbReference type="AlphaFoldDB" id="A0A4R3MEK9"/>
<gene>
    <name evidence="3" type="ORF">EDC22_103239</name>
</gene>
<dbReference type="EMBL" id="SMAK01000003">
    <property type="protein sequence ID" value="TCT11926.1"/>
    <property type="molecule type" value="Genomic_DNA"/>
</dbReference>
<proteinExistence type="predicted"/>
<dbReference type="Gene3D" id="3.40.190.170">
    <property type="entry name" value="Bacterial extracellular solute-binding protein, family 7"/>
    <property type="match status" value="1"/>
</dbReference>
<reference evidence="3 4" key="1">
    <citation type="submission" date="2019-03" db="EMBL/GenBank/DDBJ databases">
        <title>Genomic Encyclopedia of Type Strains, Phase IV (KMG-IV): sequencing the most valuable type-strain genomes for metagenomic binning, comparative biology and taxonomic classification.</title>
        <authorList>
            <person name="Goeker M."/>
        </authorList>
    </citation>
    <scope>NUCLEOTIDE SEQUENCE [LARGE SCALE GENOMIC DNA]</scope>
    <source>
        <strain evidence="3 4">DSM 19345</strain>
    </source>
</reference>
<feature type="chain" id="PRO_5020559883" evidence="2">
    <location>
        <begin position="24"/>
        <end position="342"/>
    </location>
</feature>
<dbReference type="Proteomes" id="UP000295678">
    <property type="component" value="Unassembled WGS sequence"/>
</dbReference>
<keyword evidence="1 2" id="KW-0732">Signal</keyword>
<keyword evidence="4" id="KW-1185">Reference proteome</keyword>
<dbReference type="RefSeq" id="WP_207903719.1">
    <property type="nucleotide sequence ID" value="NZ_SMAK01000003.1"/>
</dbReference>
<comment type="caution">
    <text evidence="3">The sequence shown here is derived from an EMBL/GenBank/DDBJ whole genome shotgun (WGS) entry which is preliminary data.</text>
</comment>
<dbReference type="InterPro" id="IPR018389">
    <property type="entry name" value="DctP_fam"/>
</dbReference>
<evidence type="ECO:0000256" key="2">
    <source>
        <dbReference type="SAM" id="SignalP"/>
    </source>
</evidence>
<evidence type="ECO:0000256" key="1">
    <source>
        <dbReference type="ARBA" id="ARBA00022729"/>
    </source>
</evidence>
<dbReference type="CDD" id="cd13665">
    <property type="entry name" value="PBP2_TRAP_Dctp3_4"/>
    <property type="match status" value="1"/>
</dbReference>
<evidence type="ECO:0000313" key="3">
    <source>
        <dbReference type="EMBL" id="TCT11926.1"/>
    </source>
</evidence>
<dbReference type="NCBIfam" id="NF037995">
    <property type="entry name" value="TRAP_S1"/>
    <property type="match status" value="1"/>
</dbReference>
<dbReference type="InterPro" id="IPR038404">
    <property type="entry name" value="TRAP_DctP_sf"/>
</dbReference>
<organism evidence="3 4">
    <name type="scientific">Tepidamorphus gemmatus</name>
    <dbReference type="NCBI Taxonomy" id="747076"/>
    <lineage>
        <taxon>Bacteria</taxon>
        <taxon>Pseudomonadati</taxon>
        <taxon>Pseudomonadota</taxon>
        <taxon>Alphaproteobacteria</taxon>
        <taxon>Hyphomicrobiales</taxon>
        <taxon>Tepidamorphaceae</taxon>
        <taxon>Tepidamorphus</taxon>
    </lineage>
</organism>
<dbReference type="GO" id="GO:0055085">
    <property type="term" value="P:transmembrane transport"/>
    <property type="evidence" value="ECO:0007669"/>
    <property type="project" value="InterPro"/>
</dbReference>
<evidence type="ECO:0000313" key="4">
    <source>
        <dbReference type="Proteomes" id="UP000295678"/>
    </source>
</evidence>
<dbReference type="PANTHER" id="PTHR33376">
    <property type="match status" value="1"/>
</dbReference>
<sequence>MKKTFAALLMAAGVALTGLPASAQTTLRVANWLPPQHPLFAEIIVPWTKQVEEATQGRVVMQILDAPLGPPPAHFDFAVNGVADVTFGVHNYTPGRFEVTELAEMSFLCEKSAYLSPAWWRIHSQYLEKLDEHRGAKLLGVWTHGPGQLWTRGRDVTSLDKIKGAKIRIGGGFAQSVANALELVPIQAPVTKAYEILSGGVADGIQFPPESVTAFKIDEVLDQGLIVPGGLYTASMFLVMNQAKWDALPKEDQDAILSVSGEALAKMAGEVWDRADAAAIALIKQKGRITLHEPTPGELDAIKAAIKPYQEQVLAKITAKGVNGQEVYDALVAEIAKVKAGN</sequence>
<dbReference type="PANTHER" id="PTHR33376:SF15">
    <property type="entry name" value="BLL6794 PROTEIN"/>
    <property type="match status" value="1"/>
</dbReference>